<gene>
    <name evidence="3" type="ORF">J5N97_006938</name>
</gene>
<organism evidence="3 4">
    <name type="scientific">Dioscorea zingiberensis</name>
    <dbReference type="NCBI Taxonomy" id="325984"/>
    <lineage>
        <taxon>Eukaryota</taxon>
        <taxon>Viridiplantae</taxon>
        <taxon>Streptophyta</taxon>
        <taxon>Embryophyta</taxon>
        <taxon>Tracheophyta</taxon>
        <taxon>Spermatophyta</taxon>
        <taxon>Magnoliopsida</taxon>
        <taxon>Liliopsida</taxon>
        <taxon>Dioscoreales</taxon>
        <taxon>Dioscoreaceae</taxon>
        <taxon>Dioscorea</taxon>
    </lineage>
</organism>
<feature type="compositionally biased region" description="Low complexity" evidence="1">
    <location>
        <begin position="110"/>
        <end position="122"/>
    </location>
</feature>
<evidence type="ECO:0000256" key="1">
    <source>
        <dbReference type="SAM" id="MobiDB-lite"/>
    </source>
</evidence>
<feature type="signal peptide" evidence="2">
    <location>
        <begin position="1"/>
        <end position="32"/>
    </location>
</feature>
<feature type="compositionally biased region" description="Basic and acidic residues" evidence="1">
    <location>
        <begin position="123"/>
        <end position="132"/>
    </location>
</feature>
<dbReference type="Proteomes" id="UP001085076">
    <property type="component" value="Miscellaneous, Linkage group lg01"/>
</dbReference>
<dbReference type="PANTHER" id="PTHR35463:SF10">
    <property type="entry name" value="TRANSMEMBRANE PROTEIN"/>
    <property type="match status" value="1"/>
</dbReference>
<evidence type="ECO:0000256" key="2">
    <source>
        <dbReference type="SAM" id="SignalP"/>
    </source>
</evidence>
<sequence length="149" mass="16276">MAFFLFSRSHLLLLLLFLFITSSLILFRDVEGETKEVQDEQHEPVLVERAIGITGLTTRWDAIRTWAKLAWLNLMPPDSGRSISGGGASTSDVMKEAATRSFETSKEAMEQAASSAATLAGEAVEKTKEKVKSTVSMPRDGQGDPDAEL</sequence>
<evidence type="ECO:0000313" key="4">
    <source>
        <dbReference type="Proteomes" id="UP001085076"/>
    </source>
</evidence>
<comment type="caution">
    <text evidence="3">The sequence shown here is derived from an EMBL/GenBank/DDBJ whole genome shotgun (WGS) entry which is preliminary data.</text>
</comment>
<dbReference type="OrthoDB" id="690661at2759"/>
<dbReference type="PANTHER" id="PTHR35463">
    <property type="entry name" value="TRANSMEMBRANE PROTEIN"/>
    <property type="match status" value="1"/>
</dbReference>
<reference evidence="3" key="2">
    <citation type="journal article" date="2022" name="Hortic Res">
        <title>The genome of Dioscorea zingiberensis sheds light on the biosynthesis, origin and evolution of the medicinally important diosgenin saponins.</title>
        <authorList>
            <person name="Li Y."/>
            <person name="Tan C."/>
            <person name="Li Z."/>
            <person name="Guo J."/>
            <person name="Li S."/>
            <person name="Chen X."/>
            <person name="Wang C."/>
            <person name="Dai X."/>
            <person name="Yang H."/>
            <person name="Song W."/>
            <person name="Hou L."/>
            <person name="Xu J."/>
            <person name="Tong Z."/>
            <person name="Xu A."/>
            <person name="Yuan X."/>
            <person name="Wang W."/>
            <person name="Yang Q."/>
            <person name="Chen L."/>
            <person name="Sun Z."/>
            <person name="Wang K."/>
            <person name="Pan B."/>
            <person name="Chen J."/>
            <person name="Bao Y."/>
            <person name="Liu F."/>
            <person name="Qi X."/>
            <person name="Gang D.R."/>
            <person name="Wen J."/>
            <person name="Li J."/>
        </authorList>
    </citation>
    <scope>NUCLEOTIDE SEQUENCE</scope>
    <source>
        <strain evidence="3">Dzin_1.0</strain>
    </source>
</reference>
<evidence type="ECO:0000313" key="3">
    <source>
        <dbReference type="EMBL" id="KAJ0988582.1"/>
    </source>
</evidence>
<accession>A0A9D5DEC9</accession>
<protein>
    <submittedName>
        <fullName evidence="3">Uncharacterized protein</fullName>
    </submittedName>
</protein>
<dbReference type="AlphaFoldDB" id="A0A9D5DEC9"/>
<feature type="compositionally biased region" description="Basic and acidic residues" evidence="1">
    <location>
        <begin position="93"/>
        <end position="109"/>
    </location>
</feature>
<feature type="chain" id="PRO_5038470761" evidence="2">
    <location>
        <begin position="33"/>
        <end position="149"/>
    </location>
</feature>
<feature type="region of interest" description="Disordered" evidence="1">
    <location>
        <begin position="79"/>
        <end position="149"/>
    </location>
</feature>
<name>A0A9D5DEC9_9LILI</name>
<keyword evidence="4" id="KW-1185">Reference proteome</keyword>
<reference evidence="3" key="1">
    <citation type="submission" date="2021-03" db="EMBL/GenBank/DDBJ databases">
        <authorList>
            <person name="Li Z."/>
            <person name="Yang C."/>
        </authorList>
    </citation>
    <scope>NUCLEOTIDE SEQUENCE</scope>
    <source>
        <strain evidence="3">Dzin_1.0</strain>
        <tissue evidence="3">Leaf</tissue>
    </source>
</reference>
<keyword evidence="2" id="KW-0732">Signal</keyword>
<proteinExistence type="predicted"/>
<dbReference type="EMBL" id="JAGGNH010000001">
    <property type="protein sequence ID" value="KAJ0988582.1"/>
    <property type="molecule type" value="Genomic_DNA"/>
</dbReference>